<dbReference type="EMBL" id="CSBK01003500">
    <property type="protein sequence ID" value="CPA97478.1"/>
    <property type="molecule type" value="Genomic_DNA"/>
</dbReference>
<dbReference type="AlphaFoldDB" id="A0A916LFY5"/>
<organism evidence="1 2">
    <name type="scientific">Mycobacterium tuberculosis</name>
    <dbReference type="NCBI Taxonomy" id="1773"/>
    <lineage>
        <taxon>Bacteria</taxon>
        <taxon>Bacillati</taxon>
        <taxon>Actinomycetota</taxon>
        <taxon>Actinomycetes</taxon>
        <taxon>Mycobacteriales</taxon>
        <taxon>Mycobacteriaceae</taxon>
        <taxon>Mycobacterium</taxon>
        <taxon>Mycobacterium tuberculosis complex</taxon>
    </lineage>
</organism>
<name>A0A916LFY5_MYCTX</name>
<proteinExistence type="predicted"/>
<comment type="caution">
    <text evidence="1">The sequence shown here is derived from an EMBL/GenBank/DDBJ whole genome shotgun (WGS) entry which is preliminary data.</text>
</comment>
<dbReference type="Proteomes" id="UP000039021">
    <property type="component" value="Unassembled WGS sequence"/>
</dbReference>
<protein>
    <submittedName>
        <fullName evidence="1">Uncharacterized protein</fullName>
    </submittedName>
</protein>
<sequence length="38" mass="3973">MVRICCSESTCSSRASARSTNIGLGSMISELMPASFST</sequence>
<evidence type="ECO:0000313" key="1">
    <source>
        <dbReference type="EMBL" id="CPA97478.1"/>
    </source>
</evidence>
<accession>A0A916LFY5</accession>
<reference evidence="2" key="1">
    <citation type="submission" date="2015-03" db="EMBL/GenBank/DDBJ databases">
        <authorList>
            <consortium name="Pathogen Informatics"/>
        </authorList>
    </citation>
    <scope>NUCLEOTIDE SEQUENCE [LARGE SCALE GENOMIC DNA]</scope>
    <source>
        <strain evidence="2">N09902308</strain>
    </source>
</reference>
<gene>
    <name evidence="1" type="ORF">ERS007739_04987</name>
</gene>
<evidence type="ECO:0000313" key="2">
    <source>
        <dbReference type="Proteomes" id="UP000039021"/>
    </source>
</evidence>